<feature type="transmembrane region" description="Helical" evidence="1">
    <location>
        <begin position="80"/>
        <end position="101"/>
    </location>
</feature>
<keyword evidence="1" id="KW-1133">Transmembrane helix</keyword>
<comment type="caution">
    <text evidence="2">The sequence shown here is derived from an EMBL/GenBank/DDBJ whole genome shotgun (WGS) entry which is preliminary data.</text>
</comment>
<accession>A0A0F9DJN2</accession>
<evidence type="ECO:0000313" key="3">
    <source>
        <dbReference type="EMBL" id="KKL48450.1"/>
    </source>
</evidence>
<evidence type="ECO:0000313" key="2">
    <source>
        <dbReference type="EMBL" id="KKL17936.1"/>
    </source>
</evidence>
<evidence type="ECO:0000256" key="1">
    <source>
        <dbReference type="SAM" id="Phobius"/>
    </source>
</evidence>
<organism evidence="2">
    <name type="scientific">marine sediment metagenome</name>
    <dbReference type="NCBI Taxonomy" id="412755"/>
    <lineage>
        <taxon>unclassified sequences</taxon>
        <taxon>metagenomes</taxon>
        <taxon>ecological metagenomes</taxon>
    </lineage>
</organism>
<sequence length="122" mass="14526">MTLEDFIVKKEKEQINLSNFKKKRNVKIDWGRQGGVVLAYIIVLLGYYGIVANTIMLDEFRRWISFNDMDRTILFWTFEAYVPTFFLPVLLLFFVCFLLTYKEDIPHYGIKASLWLVPYIIV</sequence>
<gene>
    <name evidence="3" type="ORF">LCGC14_2325350</name>
    <name evidence="2" type="ORF">LCGC14_2480510</name>
</gene>
<protein>
    <submittedName>
        <fullName evidence="2">Uncharacterized protein</fullName>
    </submittedName>
</protein>
<proteinExistence type="predicted"/>
<keyword evidence="1" id="KW-0812">Transmembrane</keyword>
<dbReference type="EMBL" id="LAZR01033316">
    <property type="protein sequence ID" value="KKL48450.1"/>
    <property type="molecule type" value="Genomic_DNA"/>
</dbReference>
<feature type="transmembrane region" description="Helical" evidence="1">
    <location>
        <begin position="30"/>
        <end position="50"/>
    </location>
</feature>
<feature type="non-terminal residue" evidence="2">
    <location>
        <position position="122"/>
    </location>
</feature>
<keyword evidence="1" id="KW-0472">Membrane</keyword>
<dbReference type="EMBL" id="LAZR01039060">
    <property type="protein sequence ID" value="KKL17936.1"/>
    <property type="molecule type" value="Genomic_DNA"/>
</dbReference>
<dbReference type="AlphaFoldDB" id="A0A0F9DJN2"/>
<name>A0A0F9DJN2_9ZZZZ</name>
<reference evidence="2" key="1">
    <citation type="journal article" date="2015" name="Nature">
        <title>Complex archaea that bridge the gap between prokaryotes and eukaryotes.</title>
        <authorList>
            <person name="Spang A."/>
            <person name="Saw J.H."/>
            <person name="Jorgensen S.L."/>
            <person name="Zaremba-Niedzwiedzka K."/>
            <person name="Martijn J."/>
            <person name="Lind A.E."/>
            <person name="van Eijk R."/>
            <person name="Schleper C."/>
            <person name="Guy L."/>
            <person name="Ettema T.J."/>
        </authorList>
    </citation>
    <scope>NUCLEOTIDE SEQUENCE</scope>
</reference>